<proteinExistence type="predicted"/>
<feature type="region of interest" description="Disordered" evidence="1">
    <location>
        <begin position="1"/>
        <end position="179"/>
    </location>
</feature>
<feature type="compositionally biased region" description="Basic and acidic residues" evidence="1">
    <location>
        <begin position="115"/>
        <end position="127"/>
    </location>
</feature>
<evidence type="ECO:0000313" key="2">
    <source>
        <dbReference type="EMBL" id="GFF15581.1"/>
    </source>
</evidence>
<sequence>MSPEPTSVVPESVDASRGDVNKQPTDDITNRSNGDSAIAKATDENNPLEEKRLSEDSKPVEGPQPTGPSHAPGASEAQPSAADEKKDEANAGDKREHEATATSTGPDNPSVPEPATKKQKTDEKAEAESTNGVEGPVEPAAANGEKKKGGRPKKSKETVRKAIPTDGVGSRTRSRTKAN</sequence>
<dbReference type="OrthoDB" id="4498621at2759"/>
<evidence type="ECO:0000313" key="3">
    <source>
        <dbReference type="Proteomes" id="UP000452235"/>
    </source>
</evidence>
<feature type="compositionally biased region" description="Basic and acidic residues" evidence="1">
    <location>
        <begin position="82"/>
        <end position="99"/>
    </location>
</feature>
<organism evidence="2 3">
    <name type="scientific">Aspergillus terreus</name>
    <dbReference type="NCBI Taxonomy" id="33178"/>
    <lineage>
        <taxon>Eukaryota</taxon>
        <taxon>Fungi</taxon>
        <taxon>Dikarya</taxon>
        <taxon>Ascomycota</taxon>
        <taxon>Pezizomycotina</taxon>
        <taxon>Eurotiomycetes</taxon>
        <taxon>Eurotiomycetidae</taxon>
        <taxon>Eurotiales</taxon>
        <taxon>Aspergillaceae</taxon>
        <taxon>Aspergillus</taxon>
        <taxon>Aspergillus subgen. Circumdati</taxon>
    </lineage>
</organism>
<feature type="compositionally biased region" description="Basic and acidic residues" evidence="1">
    <location>
        <begin position="14"/>
        <end position="29"/>
    </location>
</feature>
<dbReference type="AlphaFoldDB" id="A0A5M3YPU9"/>
<dbReference type="EMBL" id="BLJY01000004">
    <property type="protein sequence ID" value="GFF15581.1"/>
    <property type="molecule type" value="Genomic_DNA"/>
</dbReference>
<evidence type="ECO:0000256" key="1">
    <source>
        <dbReference type="SAM" id="MobiDB-lite"/>
    </source>
</evidence>
<keyword evidence="3" id="KW-1185">Reference proteome</keyword>
<dbReference type="Proteomes" id="UP000452235">
    <property type="component" value="Unassembled WGS sequence"/>
</dbReference>
<gene>
    <name evidence="2" type="ORF">ATEIFO6365_0004070000</name>
</gene>
<feature type="compositionally biased region" description="Basic and acidic residues" evidence="1">
    <location>
        <begin position="48"/>
        <end position="59"/>
    </location>
</feature>
<name>A0A5M3YPU9_ASPTE</name>
<protein>
    <submittedName>
        <fullName evidence="2">Uncharacterized protein</fullName>
    </submittedName>
</protein>
<dbReference type="VEuPathDB" id="FungiDB:ATEG_04713"/>
<reference evidence="2 3" key="1">
    <citation type="submission" date="2020-01" db="EMBL/GenBank/DDBJ databases">
        <title>Aspergillus terreus IFO 6365 whole genome shotgun sequence.</title>
        <authorList>
            <person name="Kanamasa S."/>
            <person name="Takahashi H."/>
        </authorList>
    </citation>
    <scope>NUCLEOTIDE SEQUENCE [LARGE SCALE GENOMIC DNA]</scope>
    <source>
        <strain evidence="2 3">IFO 6365</strain>
    </source>
</reference>
<accession>A0A5M3YPU9</accession>
<comment type="caution">
    <text evidence="2">The sequence shown here is derived from an EMBL/GenBank/DDBJ whole genome shotgun (WGS) entry which is preliminary data.</text>
</comment>